<dbReference type="GO" id="GO:0070860">
    <property type="term" value="C:RNA polymerase I core factor complex"/>
    <property type="evidence" value="ECO:0007669"/>
    <property type="project" value="TreeGrafter"/>
</dbReference>
<feature type="compositionally biased region" description="Polar residues" evidence="1">
    <location>
        <begin position="461"/>
        <end position="473"/>
    </location>
</feature>
<dbReference type="InterPro" id="IPR048535">
    <property type="entry name" value="RRN6_beta-prop"/>
</dbReference>
<dbReference type="GO" id="GO:0042790">
    <property type="term" value="P:nucleolar large rRNA transcription by RNA polymerase I"/>
    <property type="evidence" value="ECO:0007669"/>
    <property type="project" value="TreeGrafter"/>
</dbReference>
<gene>
    <name evidence="4" type="ORF">B0A49_03153</name>
</gene>
<dbReference type="GO" id="GO:0001179">
    <property type="term" value="F:RNA polymerase I general transcription initiation factor binding"/>
    <property type="evidence" value="ECO:0007669"/>
    <property type="project" value="TreeGrafter"/>
</dbReference>
<dbReference type="PANTHER" id="PTHR28221:SF2">
    <property type="entry name" value="RNA POLYMERASE I-SPECIFIC TRANSCRIPTION INITIATION FACTOR RRN6"/>
    <property type="match status" value="1"/>
</dbReference>
<name>A0A4U0XF39_9PEZI</name>
<dbReference type="OrthoDB" id="4090074at2759"/>
<protein>
    <submittedName>
        <fullName evidence="4">Uncharacterized protein</fullName>
    </submittedName>
</protein>
<dbReference type="EMBL" id="NAJN01000396">
    <property type="protein sequence ID" value="TKA73943.1"/>
    <property type="molecule type" value="Genomic_DNA"/>
</dbReference>
<feature type="compositionally biased region" description="Basic residues" evidence="1">
    <location>
        <begin position="482"/>
        <end position="504"/>
    </location>
</feature>
<dbReference type="Pfam" id="PF10214">
    <property type="entry name" value="Rrn6_beta-prop"/>
    <property type="match status" value="1"/>
</dbReference>
<dbReference type="Pfam" id="PF20639">
    <property type="entry name" value="Rrn6_K-rich"/>
    <property type="match status" value="1"/>
</dbReference>
<evidence type="ECO:0000259" key="2">
    <source>
        <dbReference type="Pfam" id="PF10214"/>
    </source>
</evidence>
<feature type="region of interest" description="Disordered" evidence="1">
    <location>
        <begin position="412"/>
        <end position="504"/>
    </location>
</feature>
<comment type="caution">
    <text evidence="4">The sequence shown here is derived from an EMBL/GenBank/DDBJ whole genome shotgun (WGS) entry which is preliminary data.</text>
</comment>
<dbReference type="AlphaFoldDB" id="A0A4U0XF39"/>
<reference evidence="4 5" key="1">
    <citation type="submission" date="2017-03" db="EMBL/GenBank/DDBJ databases">
        <title>Genomes of endolithic fungi from Antarctica.</title>
        <authorList>
            <person name="Coleine C."/>
            <person name="Masonjones S."/>
            <person name="Stajich J.E."/>
        </authorList>
    </citation>
    <scope>NUCLEOTIDE SEQUENCE [LARGE SCALE GENOMIC DNA]</scope>
    <source>
        <strain evidence="4 5">CCFEE 5187</strain>
    </source>
</reference>
<dbReference type="STRING" id="331657.A0A4U0XF39"/>
<dbReference type="Proteomes" id="UP000308768">
    <property type="component" value="Unassembled WGS sequence"/>
</dbReference>
<evidence type="ECO:0000313" key="4">
    <source>
        <dbReference type="EMBL" id="TKA73943.1"/>
    </source>
</evidence>
<organism evidence="4 5">
    <name type="scientific">Cryomyces minteri</name>
    <dbReference type="NCBI Taxonomy" id="331657"/>
    <lineage>
        <taxon>Eukaryota</taxon>
        <taxon>Fungi</taxon>
        <taxon>Dikarya</taxon>
        <taxon>Ascomycota</taxon>
        <taxon>Pezizomycotina</taxon>
        <taxon>Dothideomycetes</taxon>
        <taxon>Dothideomycetes incertae sedis</taxon>
        <taxon>Cryomyces</taxon>
    </lineage>
</organism>
<dbReference type="InterPro" id="IPR048536">
    <property type="entry name" value="Rrn6_K-rich"/>
</dbReference>
<evidence type="ECO:0000256" key="1">
    <source>
        <dbReference type="SAM" id="MobiDB-lite"/>
    </source>
</evidence>
<proteinExistence type="predicted"/>
<sequence length="504" mass="55868">MSEGPPSRHGHSGLLDDGWARIVWIGNSHTLMVCSRRQITILDIHSNPVRLKCPELGIARTAHWFLDVRSSPIHKDHVFILTSSNLFWLQVTTLEEQKNNNRSNAIAKVLLSWKHFRSDEDPSLRLSVTADEDDMLILISSRLNTLVTSFRLSMPPYPHAIPLSLSDPAEVMLSPSVVPSSTSEVGVMFAINSLSLWPLQYCEYNGNLLVNADGPGHSYKQLGVRFYSMTVLSESLGVTQRLYYVLPVTGRQVEHDSRLTHDDLGTKALQILAPTWQDKSVRSTYRVHEDDFIVEDGFEDEDEDDFQMSVPVVLVSPRVKLTDSPSDTFSDAITDFKRLRQYTTFSKATPPPPLPKPLSTVLSHWTLGADPAEYDWAATRQALESESRTANEMSEAERARIARKAAKLLKRQRRETAAAEAATAASQQGPVVMASQPVGPSGRWSSPAPLDAGSQLVGPGVQSSQLTQSQRLPASQVEPGRHGGRQRHTARGAPAKKKRAEGFR</sequence>
<feature type="domain" description="RRN6 K-rich C-terminal" evidence="3">
    <location>
        <begin position="359"/>
        <end position="503"/>
    </location>
</feature>
<dbReference type="InterPro" id="IPR019350">
    <property type="entry name" value="RNA_pol_I-sp_TIF_RRN6-like"/>
</dbReference>
<evidence type="ECO:0000313" key="5">
    <source>
        <dbReference type="Proteomes" id="UP000308768"/>
    </source>
</evidence>
<keyword evidence="5" id="KW-1185">Reference proteome</keyword>
<accession>A0A4U0XF39</accession>
<feature type="domain" description="RRN6 beta-propeller" evidence="2">
    <location>
        <begin position="15"/>
        <end position="170"/>
    </location>
</feature>
<dbReference type="GO" id="GO:0001163">
    <property type="term" value="F:RNA polymerase I transcription regulatory region sequence-specific DNA binding"/>
    <property type="evidence" value="ECO:0007669"/>
    <property type="project" value="TreeGrafter"/>
</dbReference>
<dbReference type="PANTHER" id="PTHR28221">
    <property type="entry name" value="RNA POLYMERASE I-SPECIFIC TRANSCRIPTION INITIATION FACTOR RRN6"/>
    <property type="match status" value="1"/>
</dbReference>
<evidence type="ECO:0000259" key="3">
    <source>
        <dbReference type="Pfam" id="PF20639"/>
    </source>
</evidence>